<dbReference type="OrthoDB" id="9778516at2"/>
<gene>
    <name evidence="4" type="ORF">GRI68_12875</name>
</gene>
<feature type="signal peptide" evidence="1">
    <location>
        <begin position="1"/>
        <end position="24"/>
    </location>
</feature>
<dbReference type="InterPro" id="IPR040756">
    <property type="entry name" value="Peptidase_M61_N"/>
</dbReference>
<dbReference type="AlphaFoldDB" id="A0A6I4U6N0"/>
<dbReference type="Pfam" id="PF17899">
    <property type="entry name" value="Peptidase_M61_N"/>
    <property type="match status" value="1"/>
</dbReference>
<organism evidence="4 5">
    <name type="scientific">Alteriqipengyuania halimionae</name>
    <dbReference type="NCBI Taxonomy" id="1926630"/>
    <lineage>
        <taxon>Bacteria</taxon>
        <taxon>Pseudomonadati</taxon>
        <taxon>Pseudomonadota</taxon>
        <taxon>Alphaproteobacteria</taxon>
        <taxon>Sphingomonadales</taxon>
        <taxon>Erythrobacteraceae</taxon>
        <taxon>Alteriqipengyuania</taxon>
    </lineage>
</organism>
<dbReference type="Pfam" id="PF05299">
    <property type="entry name" value="Peptidase_M61"/>
    <property type="match status" value="1"/>
</dbReference>
<evidence type="ECO:0000259" key="2">
    <source>
        <dbReference type="Pfam" id="PF05299"/>
    </source>
</evidence>
<dbReference type="Gene3D" id="2.60.40.3650">
    <property type="match status" value="1"/>
</dbReference>
<evidence type="ECO:0000259" key="3">
    <source>
        <dbReference type="Pfam" id="PF17899"/>
    </source>
</evidence>
<dbReference type="RefSeq" id="WP_160617640.1">
    <property type="nucleotide sequence ID" value="NZ_WTYR01000001.1"/>
</dbReference>
<dbReference type="InterPro" id="IPR027268">
    <property type="entry name" value="Peptidase_M4/M1_CTD_sf"/>
</dbReference>
<feature type="domain" description="Peptidase M61 catalytic" evidence="2">
    <location>
        <begin position="323"/>
        <end position="439"/>
    </location>
</feature>
<reference evidence="4 5" key="1">
    <citation type="submission" date="2019-12" db="EMBL/GenBank/DDBJ databases">
        <title>Genomic-based taxomic classification of the family Erythrobacteraceae.</title>
        <authorList>
            <person name="Xu L."/>
        </authorList>
    </citation>
    <scope>NUCLEOTIDE SEQUENCE [LARGE SCALE GENOMIC DNA]</scope>
    <source>
        <strain evidence="4 5">LMG 29519</strain>
    </source>
</reference>
<keyword evidence="5" id="KW-1185">Reference proteome</keyword>
<dbReference type="InterPro" id="IPR036034">
    <property type="entry name" value="PDZ_sf"/>
</dbReference>
<dbReference type="PIRSF" id="PIRSF016493">
    <property type="entry name" value="Glycyl_aminpptds"/>
    <property type="match status" value="1"/>
</dbReference>
<feature type="domain" description="Peptidase M61 N-terminal" evidence="3">
    <location>
        <begin position="55"/>
        <end position="230"/>
    </location>
</feature>
<sequence>MRKSSSFIAALLPALLLTTSPAIAQDAATAQPTAVALDDSTPLPRDEAYPGTMTLHVDATDVGRRIFRVQQTIPVTGAGPMTLLYPEWLPGKHSPRGAVSELAGLVIRASGEKLEWVRDPLDVYAFAVDVPAGVSQLDVEFQFVSPLEGNEGRIVITPAMMNVQWEQVSLYPAGYYTRRIPVQPTIDLPAGWTGVAALDGGTTARNDDATTITYGVTDYETLVDSPMFAGPYYKRFDLGQDVALNVWADEPKYLEATPEQIEQHRRLVDEAIALFGSKHFDRYEFLLGLTDELGGIGLEHHRSSENTRARDYFTDYENNGWERGLLPHEMTHSWNGKFRRPALLWTPDYRTPMQDNLLWVYEGQTSYWDTILAVRSGLQSKDLALGSWARSAAGYALEPGREWRSVEDTTHDPIIAARKAKPFDSWQRSEDYYVEGSLVWLEADMTIRELTDGRKSLNDFARGFFGIEDGDWGTVTYTFDDVVAALNAVAPYDWAGFLTTRLRRSGQPAPVAGIEKGGYQIVYREEPNAYEKQVEGASQSIDLRHSLGMGVDGTGEVSNIIWNGIAFRNDIVDGSRIVAVNGLEYSRDRIKDAITAAKDAGKITLLLERGGRYRTVDIAYDGGLKYPHLEKTQSGETSIDRLLEPLTETK</sequence>
<feature type="chain" id="PRO_5026299600" evidence="1">
    <location>
        <begin position="25"/>
        <end position="650"/>
    </location>
</feature>
<keyword evidence="1" id="KW-0732">Signal</keyword>
<accession>A0A6I4U6N0</accession>
<dbReference type="SUPFAM" id="SSF50156">
    <property type="entry name" value="PDZ domain-like"/>
    <property type="match status" value="1"/>
</dbReference>
<evidence type="ECO:0000313" key="5">
    <source>
        <dbReference type="Proteomes" id="UP000429229"/>
    </source>
</evidence>
<dbReference type="InterPro" id="IPR024191">
    <property type="entry name" value="Peptidase_M61"/>
</dbReference>
<dbReference type="InterPro" id="IPR007963">
    <property type="entry name" value="Peptidase_M61_catalytic"/>
</dbReference>
<name>A0A6I4U6N0_9SPHN</name>
<evidence type="ECO:0000256" key="1">
    <source>
        <dbReference type="SAM" id="SignalP"/>
    </source>
</evidence>
<dbReference type="Proteomes" id="UP000429229">
    <property type="component" value="Unassembled WGS sequence"/>
</dbReference>
<comment type="caution">
    <text evidence="4">The sequence shown here is derived from an EMBL/GenBank/DDBJ whole genome shotgun (WGS) entry which is preliminary data.</text>
</comment>
<dbReference type="Gene3D" id="2.30.42.10">
    <property type="match status" value="1"/>
</dbReference>
<dbReference type="Gene3D" id="1.10.390.10">
    <property type="entry name" value="Neutral Protease Domain 2"/>
    <property type="match status" value="1"/>
</dbReference>
<protein>
    <submittedName>
        <fullName evidence="4">Peptidase M61</fullName>
    </submittedName>
</protein>
<dbReference type="EMBL" id="WTYR01000001">
    <property type="protein sequence ID" value="MXP11074.1"/>
    <property type="molecule type" value="Genomic_DNA"/>
</dbReference>
<proteinExistence type="predicted"/>
<evidence type="ECO:0000313" key="4">
    <source>
        <dbReference type="EMBL" id="MXP11074.1"/>
    </source>
</evidence>